<sequence length="49" mass="5157">MNEILGTTGEAQAQAGGTDAQRAATKQQLEGDIALRQQQATDQAKAELE</sequence>
<evidence type="ECO:0000256" key="1">
    <source>
        <dbReference type="SAM" id="MobiDB-lite"/>
    </source>
</evidence>
<organism evidence="2">
    <name type="scientific">marine sediment metagenome</name>
    <dbReference type="NCBI Taxonomy" id="412755"/>
    <lineage>
        <taxon>unclassified sequences</taxon>
        <taxon>metagenomes</taxon>
        <taxon>ecological metagenomes</taxon>
    </lineage>
</organism>
<proteinExistence type="predicted"/>
<dbReference type="AlphaFoldDB" id="X0SXR0"/>
<feature type="compositionally biased region" description="Low complexity" evidence="1">
    <location>
        <begin position="1"/>
        <end position="25"/>
    </location>
</feature>
<feature type="region of interest" description="Disordered" evidence="1">
    <location>
        <begin position="1"/>
        <end position="49"/>
    </location>
</feature>
<reference evidence="2" key="1">
    <citation type="journal article" date="2014" name="Front. Microbiol.">
        <title>High frequency of phylogenetically diverse reductive dehalogenase-homologous genes in deep subseafloor sedimentary metagenomes.</title>
        <authorList>
            <person name="Kawai M."/>
            <person name="Futagami T."/>
            <person name="Toyoda A."/>
            <person name="Takaki Y."/>
            <person name="Nishi S."/>
            <person name="Hori S."/>
            <person name="Arai W."/>
            <person name="Tsubouchi T."/>
            <person name="Morono Y."/>
            <person name="Uchiyama I."/>
            <person name="Ito T."/>
            <person name="Fujiyama A."/>
            <person name="Inagaki F."/>
            <person name="Takami H."/>
        </authorList>
    </citation>
    <scope>NUCLEOTIDE SEQUENCE</scope>
    <source>
        <strain evidence="2">Expedition CK06-06</strain>
    </source>
</reference>
<gene>
    <name evidence="2" type="ORF">S01H1_30575</name>
</gene>
<evidence type="ECO:0000313" key="2">
    <source>
        <dbReference type="EMBL" id="GAF85968.1"/>
    </source>
</evidence>
<comment type="caution">
    <text evidence="2">The sequence shown here is derived from an EMBL/GenBank/DDBJ whole genome shotgun (WGS) entry which is preliminary data.</text>
</comment>
<accession>X0SXR0</accession>
<name>X0SXR0_9ZZZZ</name>
<protein>
    <submittedName>
        <fullName evidence="2">Uncharacterized protein</fullName>
    </submittedName>
</protein>
<dbReference type="EMBL" id="BARS01018825">
    <property type="protein sequence ID" value="GAF85968.1"/>
    <property type="molecule type" value="Genomic_DNA"/>
</dbReference>